<keyword evidence="3" id="KW-1185">Reference proteome</keyword>
<keyword evidence="1" id="KW-1133">Transmembrane helix</keyword>
<feature type="transmembrane region" description="Helical" evidence="1">
    <location>
        <begin position="6"/>
        <end position="30"/>
    </location>
</feature>
<organism evidence="2 3">
    <name type="scientific">Niastella koreensis</name>
    <dbReference type="NCBI Taxonomy" id="354356"/>
    <lineage>
        <taxon>Bacteria</taxon>
        <taxon>Pseudomonadati</taxon>
        <taxon>Bacteroidota</taxon>
        <taxon>Chitinophagia</taxon>
        <taxon>Chitinophagales</taxon>
        <taxon>Chitinophagaceae</taxon>
        <taxon>Niastella</taxon>
    </lineage>
</organism>
<name>A0ABX3P053_9BACT</name>
<evidence type="ECO:0000313" key="2">
    <source>
        <dbReference type="EMBL" id="OQP52137.1"/>
    </source>
</evidence>
<dbReference type="EMBL" id="LWBO01000004">
    <property type="protein sequence ID" value="OQP52137.1"/>
    <property type="molecule type" value="Genomic_DNA"/>
</dbReference>
<evidence type="ECO:0000313" key="3">
    <source>
        <dbReference type="Proteomes" id="UP000192277"/>
    </source>
</evidence>
<comment type="caution">
    <text evidence="2">The sequence shown here is derived from an EMBL/GenBank/DDBJ whole genome shotgun (WGS) entry which is preliminary data.</text>
</comment>
<proteinExistence type="predicted"/>
<dbReference type="Proteomes" id="UP000192277">
    <property type="component" value="Unassembled WGS sequence"/>
</dbReference>
<accession>A0ABX3P053</accession>
<keyword evidence="1" id="KW-0472">Membrane</keyword>
<evidence type="ECO:0000256" key="1">
    <source>
        <dbReference type="SAM" id="Phobius"/>
    </source>
</evidence>
<gene>
    <name evidence="2" type="ORF">A4D02_23335</name>
</gene>
<keyword evidence="1" id="KW-0812">Transmembrane</keyword>
<dbReference type="RefSeq" id="WP_014220178.1">
    <property type="nucleotide sequence ID" value="NZ_LWBO01000004.1"/>
</dbReference>
<protein>
    <submittedName>
        <fullName evidence="2">Uncharacterized protein</fullName>
    </submittedName>
</protein>
<sequence length="204" mass="23441">MQSSSWQTFITALLGGVVSALLYPFFSYYITRWLNSKFVRIELRSPDESPINRHISLPLQVVNGSFVSLKNVSVFIYTEYQNEDIISKQEEPNIHAYFSNSAFQWTSLSWAKVVDSKILSQCDINQGEQADLNVFRLHPRGSARPILQIASEQGFSKQGTDRRGRVLLNAQKDYLFKIKVTAENILPAERSFRFLNNGNYIETY</sequence>
<reference evidence="2 3" key="1">
    <citation type="submission" date="2016-04" db="EMBL/GenBank/DDBJ databases">
        <authorList>
            <person name="Chen L."/>
            <person name="Zhuang W."/>
            <person name="Wang G."/>
        </authorList>
    </citation>
    <scope>NUCLEOTIDE SEQUENCE [LARGE SCALE GENOMIC DNA]</scope>
    <source>
        <strain evidence="3">GR20</strain>
    </source>
</reference>